<evidence type="ECO:0000313" key="3">
    <source>
        <dbReference type="Proteomes" id="UP000077521"/>
    </source>
</evidence>
<proteinExistence type="predicted"/>
<dbReference type="OrthoDB" id="10454824at2759"/>
<name>A0A177TR20_9BASI</name>
<feature type="compositionally biased region" description="Polar residues" evidence="1">
    <location>
        <begin position="245"/>
        <end position="254"/>
    </location>
</feature>
<sequence length="279" mass="30232">MSAARNTKFSTHLALTTDIVLGLPNSKEYVHEIDSTIFDLRKGQVDVTTVVWARTPPEQGIYIVNQFSLSTADKLLLVANDANCMRRLPEDYEGQGPLLPNVLAYLNGHGCIMSVDEDRKGAIVGGFVYQGKAYGWKEYKVHLHFGEGMRFSTWTMPPPRTLVSFEGIWEGVAEDDGLIKASVCRIATIDTAPQALLLALGIGTSAATNKAAHLRQLRAKAAVASPPPPTTPKDTVSPVPVHDGQQANMPDSTPTPAPKAVLRQPSPSPAPRSKRVRTE</sequence>
<accession>A0A177TR20</accession>
<keyword evidence="3" id="KW-1185">Reference proteome</keyword>
<dbReference type="EMBL" id="LWDF02000321">
    <property type="protein sequence ID" value="KAE8250482.1"/>
    <property type="molecule type" value="Genomic_DNA"/>
</dbReference>
<reference evidence="2" key="2">
    <citation type="journal article" date="2019" name="IMA Fungus">
        <title>Genome sequencing and comparison of five Tilletia species to identify candidate genes for the detection of regulated species infecting wheat.</title>
        <authorList>
            <person name="Nguyen H.D.T."/>
            <person name="Sultana T."/>
            <person name="Kesanakurti P."/>
            <person name="Hambleton S."/>
        </authorList>
    </citation>
    <scope>NUCLEOTIDE SEQUENCE</scope>
    <source>
        <strain evidence="2">DAOMC 236416</strain>
    </source>
</reference>
<comment type="caution">
    <text evidence="2">The sequence shown here is derived from an EMBL/GenBank/DDBJ whole genome shotgun (WGS) entry which is preliminary data.</text>
</comment>
<dbReference type="AlphaFoldDB" id="A0A177TR20"/>
<feature type="region of interest" description="Disordered" evidence="1">
    <location>
        <begin position="218"/>
        <end position="279"/>
    </location>
</feature>
<feature type="compositionally biased region" description="Low complexity" evidence="1">
    <location>
        <begin position="232"/>
        <end position="241"/>
    </location>
</feature>
<reference evidence="2" key="1">
    <citation type="submission" date="2016-04" db="EMBL/GenBank/DDBJ databases">
        <authorList>
            <person name="Nguyen H.D."/>
            <person name="Samba Siva P."/>
            <person name="Cullis J."/>
            <person name="Levesque C.A."/>
            <person name="Hambleton S."/>
        </authorList>
    </citation>
    <scope>NUCLEOTIDE SEQUENCE</scope>
    <source>
        <strain evidence="2">DAOMC 236416</strain>
    </source>
</reference>
<organism evidence="2 3">
    <name type="scientific">Tilletia indica</name>
    <dbReference type="NCBI Taxonomy" id="43049"/>
    <lineage>
        <taxon>Eukaryota</taxon>
        <taxon>Fungi</taxon>
        <taxon>Dikarya</taxon>
        <taxon>Basidiomycota</taxon>
        <taxon>Ustilaginomycotina</taxon>
        <taxon>Exobasidiomycetes</taxon>
        <taxon>Tilletiales</taxon>
        <taxon>Tilletiaceae</taxon>
        <taxon>Tilletia</taxon>
    </lineage>
</organism>
<protein>
    <submittedName>
        <fullName evidence="2">Uncharacterized protein</fullName>
    </submittedName>
</protein>
<gene>
    <name evidence="2" type="ORF">A4X13_0g4694</name>
</gene>
<dbReference type="Proteomes" id="UP000077521">
    <property type="component" value="Unassembled WGS sequence"/>
</dbReference>
<evidence type="ECO:0000313" key="2">
    <source>
        <dbReference type="EMBL" id="KAE8250482.1"/>
    </source>
</evidence>
<evidence type="ECO:0000256" key="1">
    <source>
        <dbReference type="SAM" id="MobiDB-lite"/>
    </source>
</evidence>